<keyword evidence="3" id="KW-1185">Reference proteome</keyword>
<name>A0AAD3CSR8_9STRA</name>
<evidence type="ECO:0000313" key="3">
    <source>
        <dbReference type="Proteomes" id="UP001054902"/>
    </source>
</evidence>
<evidence type="ECO:0000313" key="2">
    <source>
        <dbReference type="EMBL" id="GFH50175.1"/>
    </source>
</evidence>
<feature type="region of interest" description="Disordered" evidence="1">
    <location>
        <begin position="31"/>
        <end position="53"/>
    </location>
</feature>
<dbReference type="AlphaFoldDB" id="A0AAD3CSR8"/>
<comment type="caution">
    <text evidence="2">The sequence shown here is derived from an EMBL/GenBank/DDBJ whole genome shotgun (WGS) entry which is preliminary data.</text>
</comment>
<accession>A0AAD3CSR8</accession>
<proteinExistence type="predicted"/>
<gene>
    <name evidence="2" type="ORF">CTEN210_06651</name>
</gene>
<sequence>MKYDNRLTWKKVNLPLARELLKADQLALMNNKNKKNKSSSKAQTETIKEQAQQEEKEDIRNLYDFYYGKEVARVEVNRHAKDPMKVGLSLVSPTNQWKVAYLQRREVDDAAPCYMYTLGGADAASDAEYSHGYITQKLIDGMTITTVNKTKLSSGSLKVNQGWNVPLLVCNSTVSACASFLSCRDTKWTYNFCDAKKTDRVLLTRDQKKKTLEFSPIIPVEEAILIALCMDLLSLWSAEDVYV</sequence>
<organism evidence="2 3">
    <name type="scientific">Chaetoceros tenuissimus</name>
    <dbReference type="NCBI Taxonomy" id="426638"/>
    <lineage>
        <taxon>Eukaryota</taxon>
        <taxon>Sar</taxon>
        <taxon>Stramenopiles</taxon>
        <taxon>Ochrophyta</taxon>
        <taxon>Bacillariophyta</taxon>
        <taxon>Coscinodiscophyceae</taxon>
        <taxon>Chaetocerotophycidae</taxon>
        <taxon>Chaetocerotales</taxon>
        <taxon>Chaetocerotaceae</taxon>
        <taxon>Chaetoceros</taxon>
    </lineage>
</organism>
<dbReference type="Proteomes" id="UP001054902">
    <property type="component" value="Unassembled WGS sequence"/>
</dbReference>
<evidence type="ECO:0000256" key="1">
    <source>
        <dbReference type="SAM" id="MobiDB-lite"/>
    </source>
</evidence>
<reference evidence="2 3" key="1">
    <citation type="journal article" date="2021" name="Sci. Rep.">
        <title>The genome of the diatom Chaetoceros tenuissimus carries an ancient integrated fragment of an extant virus.</title>
        <authorList>
            <person name="Hongo Y."/>
            <person name="Kimura K."/>
            <person name="Takaki Y."/>
            <person name="Yoshida Y."/>
            <person name="Baba S."/>
            <person name="Kobayashi G."/>
            <person name="Nagasaki K."/>
            <person name="Hano T."/>
            <person name="Tomaru Y."/>
        </authorList>
    </citation>
    <scope>NUCLEOTIDE SEQUENCE [LARGE SCALE GENOMIC DNA]</scope>
    <source>
        <strain evidence="2 3">NIES-3715</strain>
    </source>
</reference>
<dbReference type="EMBL" id="BLLK01000038">
    <property type="protein sequence ID" value="GFH50175.1"/>
    <property type="molecule type" value="Genomic_DNA"/>
</dbReference>
<protein>
    <submittedName>
        <fullName evidence="2">Uncharacterized protein</fullName>
    </submittedName>
</protein>